<keyword evidence="6" id="KW-1185">Reference proteome</keyword>
<feature type="domain" description="N-acetyltransferase" evidence="4">
    <location>
        <begin position="33"/>
        <end position="178"/>
    </location>
</feature>
<gene>
    <name evidence="5" type="ORF">SAMN04488127_2069</name>
</gene>
<dbReference type="InterPro" id="IPR000182">
    <property type="entry name" value="GNAT_dom"/>
</dbReference>
<dbReference type="Pfam" id="PF13302">
    <property type="entry name" value="Acetyltransf_3"/>
    <property type="match status" value="1"/>
</dbReference>
<evidence type="ECO:0000313" key="5">
    <source>
        <dbReference type="EMBL" id="SEJ51793.1"/>
    </source>
</evidence>
<dbReference type="InterPro" id="IPR016181">
    <property type="entry name" value="Acyl_CoA_acyltransferase"/>
</dbReference>
<dbReference type="GO" id="GO:0005737">
    <property type="term" value="C:cytoplasm"/>
    <property type="evidence" value="ECO:0007669"/>
    <property type="project" value="TreeGrafter"/>
</dbReference>
<comment type="similarity">
    <text evidence="3">Belongs to the acetyltransferase family. RimJ subfamily.</text>
</comment>
<accession>A0A1H6ZE09</accession>
<evidence type="ECO:0000313" key="6">
    <source>
        <dbReference type="Proteomes" id="UP000199200"/>
    </source>
</evidence>
<dbReference type="SUPFAM" id="SSF55729">
    <property type="entry name" value="Acyl-CoA N-acyltransferases (Nat)"/>
    <property type="match status" value="1"/>
</dbReference>
<dbReference type="PANTHER" id="PTHR43792:SF8">
    <property type="entry name" value="[RIBOSOMAL PROTEIN US5]-ALANINE N-ACETYLTRANSFERASE"/>
    <property type="match status" value="1"/>
</dbReference>
<name>A0A1H6ZE09_9BACL</name>
<dbReference type="InterPro" id="IPR051531">
    <property type="entry name" value="N-acetyltransferase"/>
</dbReference>
<evidence type="ECO:0000256" key="3">
    <source>
        <dbReference type="ARBA" id="ARBA00038502"/>
    </source>
</evidence>
<organism evidence="5 6">
    <name type="scientific">Bhargavaea ginsengi</name>
    <dbReference type="NCBI Taxonomy" id="426757"/>
    <lineage>
        <taxon>Bacteria</taxon>
        <taxon>Bacillati</taxon>
        <taxon>Bacillota</taxon>
        <taxon>Bacilli</taxon>
        <taxon>Bacillales</taxon>
        <taxon>Caryophanaceae</taxon>
        <taxon>Bhargavaea</taxon>
    </lineage>
</organism>
<dbReference type="PROSITE" id="PS51186">
    <property type="entry name" value="GNAT"/>
    <property type="match status" value="1"/>
</dbReference>
<dbReference type="PANTHER" id="PTHR43792">
    <property type="entry name" value="GNAT FAMILY, PUTATIVE (AFU_ORTHOLOGUE AFUA_3G00765)-RELATED-RELATED"/>
    <property type="match status" value="1"/>
</dbReference>
<sequence>MKKIEFETERLILRPYQDSDYAAWLAGLQGRGMSSGPYDEGRPRDLSGATEEWFREWILGFREAADADDMVILGIFRKSDGANVGKVELITILRFDYDWGMMGYHINNQYLRRGYGKEAVSAAVEFFMDNLGFHRIELHIRPDNLPSKRLAEKAGFLFEGTRERFAKEGGIWLDYDIYTRIKQEKAGCH</sequence>
<reference evidence="6" key="1">
    <citation type="submission" date="2016-10" db="EMBL/GenBank/DDBJ databases">
        <authorList>
            <person name="Varghese N."/>
            <person name="Submissions S."/>
        </authorList>
    </citation>
    <scope>NUCLEOTIDE SEQUENCE [LARGE SCALE GENOMIC DNA]</scope>
    <source>
        <strain evidence="6">CGMCC 1.6763</strain>
    </source>
</reference>
<keyword evidence="2" id="KW-0012">Acyltransferase</keyword>
<evidence type="ECO:0000259" key="4">
    <source>
        <dbReference type="PROSITE" id="PS51186"/>
    </source>
</evidence>
<dbReference type="STRING" id="426757.SAMN04488127_2069"/>
<evidence type="ECO:0000256" key="1">
    <source>
        <dbReference type="ARBA" id="ARBA00022679"/>
    </source>
</evidence>
<dbReference type="Proteomes" id="UP000199200">
    <property type="component" value="Unassembled WGS sequence"/>
</dbReference>
<dbReference type="GO" id="GO:0008999">
    <property type="term" value="F:protein-N-terminal-alanine acetyltransferase activity"/>
    <property type="evidence" value="ECO:0007669"/>
    <property type="project" value="TreeGrafter"/>
</dbReference>
<dbReference type="Gene3D" id="3.40.630.30">
    <property type="match status" value="1"/>
</dbReference>
<dbReference type="RefSeq" id="WP_092053368.1">
    <property type="nucleotide sequence ID" value="NZ_FNZF01000003.1"/>
</dbReference>
<dbReference type="AlphaFoldDB" id="A0A1H6ZE09"/>
<dbReference type="EMBL" id="FNZF01000003">
    <property type="protein sequence ID" value="SEJ51793.1"/>
    <property type="molecule type" value="Genomic_DNA"/>
</dbReference>
<proteinExistence type="inferred from homology"/>
<dbReference type="OrthoDB" id="9798081at2"/>
<keyword evidence="1 5" id="KW-0808">Transferase</keyword>
<evidence type="ECO:0000256" key="2">
    <source>
        <dbReference type="ARBA" id="ARBA00023315"/>
    </source>
</evidence>
<protein>
    <submittedName>
        <fullName evidence="5">Protein N-acetyltransferase, RimJ/RimL family</fullName>
    </submittedName>
</protein>